<dbReference type="PANTHER" id="PTHR22945">
    <property type="entry name" value="SERPENTINE RECEPTOR, CLASS D DELTA"/>
    <property type="match status" value="1"/>
</dbReference>
<evidence type="ECO:0000256" key="2">
    <source>
        <dbReference type="ARBA" id="ARBA00009166"/>
    </source>
</evidence>
<dbReference type="InterPro" id="IPR050920">
    <property type="entry name" value="Nematode_rcpt-like_delta"/>
</dbReference>
<protein>
    <recommendedName>
        <fullName evidence="9">G protein-coupled receptor</fullName>
    </recommendedName>
</protein>
<feature type="transmembrane region" description="Helical" evidence="6">
    <location>
        <begin position="27"/>
        <end position="48"/>
    </location>
</feature>
<evidence type="ECO:0000256" key="4">
    <source>
        <dbReference type="ARBA" id="ARBA00022989"/>
    </source>
</evidence>
<comment type="subcellular location">
    <subcellularLocation>
        <location evidence="1">Membrane</location>
        <topology evidence="1">Multi-pass membrane protein</topology>
    </subcellularLocation>
</comment>
<dbReference type="Proteomes" id="UP001432027">
    <property type="component" value="Unassembled WGS sequence"/>
</dbReference>
<evidence type="ECO:0000313" key="8">
    <source>
        <dbReference type="Proteomes" id="UP001432027"/>
    </source>
</evidence>
<dbReference type="GO" id="GO:0016020">
    <property type="term" value="C:membrane"/>
    <property type="evidence" value="ECO:0007669"/>
    <property type="project" value="UniProtKB-SubCell"/>
</dbReference>
<dbReference type="EMBL" id="BTSX01000004">
    <property type="protein sequence ID" value="GMS94030.1"/>
    <property type="molecule type" value="Genomic_DNA"/>
</dbReference>
<feature type="non-terminal residue" evidence="7">
    <location>
        <position position="146"/>
    </location>
</feature>
<reference evidence="7" key="1">
    <citation type="submission" date="2023-10" db="EMBL/GenBank/DDBJ databases">
        <title>Genome assembly of Pristionchus species.</title>
        <authorList>
            <person name="Yoshida K."/>
            <person name="Sommer R.J."/>
        </authorList>
    </citation>
    <scope>NUCLEOTIDE SEQUENCE</scope>
    <source>
        <strain evidence="7">RS0144</strain>
    </source>
</reference>
<evidence type="ECO:0000256" key="1">
    <source>
        <dbReference type="ARBA" id="ARBA00004141"/>
    </source>
</evidence>
<keyword evidence="5 6" id="KW-0472">Membrane</keyword>
<accession>A0AAV5TI40</accession>
<evidence type="ECO:0000256" key="6">
    <source>
        <dbReference type="SAM" id="Phobius"/>
    </source>
</evidence>
<organism evidence="7 8">
    <name type="scientific">Pristionchus entomophagus</name>
    <dbReference type="NCBI Taxonomy" id="358040"/>
    <lineage>
        <taxon>Eukaryota</taxon>
        <taxon>Metazoa</taxon>
        <taxon>Ecdysozoa</taxon>
        <taxon>Nematoda</taxon>
        <taxon>Chromadorea</taxon>
        <taxon>Rhabditida</taxon>
        <taxon>Rhabditina</taxon>
        <taxon>Diplogasteromorpha</taxon>
        <taxon>Diplogasteroidea</taxon>
        <taxon>Neodiplogasteridae</taxon>
        <taxon>Pristionchus</taxon>
    </lineage>
</organism>
<dbReference type="PANTHER" id="PTHR22945:SF40">
    <property type="entry name" value="SERPENTINE RECEPTOR, CLASS D (DELTA)-RELATED"/>
    <property type="match status" value="1"/>
</dbReference>
<feature type="transmembrane region" description="Helical" evidence="6">
    <location>
        <begin position="114"/>
        <end position="134"/>
    </location>
</feature>
<dbReference type="AlphaFoldDB" id="A0AAV5TI40"/>
<proteinExistence type="inferred from homology"/>
<comment type="caution">
    <text evidence="7">The sequence shown here is derived from an EMBL/GenBank/DDBJ whole genome shotgun (WGS) entry which is preliminary data.</text>
</comment>
<name>A0AAV5TI40_9BILA</name>
<evidence type="ECO:0008006" key="9">
    <source>
        <dbReference type="Google" id="ProtNLM"/>
    </source>
</evidence>
<keyword evidence="8" id="KW-1185">Reference proteome</keyword>
<keyword evidence="3 6" id="KW-0812">Transmembrane</keyword>
<dbReference type="InterPro" id="IPR019421">
    <property type="entry name" value="7TM_GPCR_serpentine_rcpt_Srd"/>
</dbReference>
<dbReference type="Pfam" id="PF10317">
    <property type="entry name" value="7TM_GPCR_Srd"/>
    <property type="match status" value="1"/>
</dbReference>
<feature type="transmembrane region" description="Helical" evidence="6">
    <location>
        <begin position="60"/>
        <end position="83"/>
    </location>
</feature>
<evidence type="ECO:0000256" key="5">
    <source>
        <dbReference type="ARBA" id="ARBA00023136"/>
    </source>
</evidence>
<comment type="similarity">
    <text evidence="2">Belongs to the nematode receptor-like protein srd family.</text>
</comment>
<evidence type="ECO:0000256" key="3">
    <source>
        <dbReference type="ARBA" id="ARBA00022692"/>
    </source>
</evidence>
<sequence>MIFVFLGPCSLISQDLCRFCQGLHINLVQHSAIVLLLSFAFRLYILGSDVFSNRRVPSPSLIWIICLSSLALMAVPIIAYYVVQTEVTPEVLKRFRLEGYMATNYNIFGGTAEILLDALGCCLSPIVMTLIFIVRRTLIKRIAKAV</sequence>
<gene>
    <name evidence="7" type="ORF">PENTCL1PPCAC_16205</name>
</gene>
<keyword evidence="4 6" id="KW-1133">Transmembrane helix</keyword>
<evidence type="ECO:0000313" key="7">
    <source>
        <dbReference type="EMBL" id="GMS94030.1"/>
    </source>
</evidence>